<evidence type="ECO:0000256" key="2">
    <source>
        <dbReference type="ARBA" id="ARBA00023235"/>
    </source>
</evidence>
<dbReference type="AlphaFoldDB" id="A0ABD3NWS4"/>
<dbReference type="Pfam" id="PF01142">
    <property type="entry name" value="TruD"/>
    <property type="match status" value="1"/>
</dbReference>
<dbReference type="Gene3D" id="3.30.2350.20">
    <property type="entry name" value="TruD, catalytic domain"/>
    <property type="match status" value="2"/>
</dbReference>
<dbReference type="PANTHER" id="PTHR13326">
    <property type="entry name" value="TRNA PSEUDOURIDINE SYNTHASE D"/>
    <property type="match status" value="1"/>
</dbReference>
<dbReference type="PANTHER" id="PTHR13326:SF21">
    <property type="entry name" value="PSEUDOURIDYLATE SYNTHASE PUS7L"/>
    <property type="match status" value="1"/>
</dbReference>
<dbReference type="NCBIfam" id="TIGR00094">
    <property type="entry name" value="tRNA_TruD_broad"/>
    <property type="match status" value="1"/>
</dbReference>
<accession>A0ABD3NWS4</accession>
<sequence length="947" mass="104165">MQRVAAARTSRSHISLLGRTLSKSFFHLVDGAYSHAERVRDITVTMSDHYDSVEKKFGISAYASPHEGFAAVVKARYSDFIVHEVDLHGNVARLGSLEVPEGGSASKVNATNSKDNDESSSNDRKRKLHATSDSSTKSSNDVQDKVDETAPIDWDYCKKECAKLLDETVAEELIAFLQFHTDQPIPKEDDTKFYALPLISDKETRRSIHQLVKSTAMSSVARADNHEGRIRVWPIKYQADMPADTFTTSNGGGKNGKNPKGNVRGSRDGDRPAWPKDRPDFLRFVVYKENVDTSTALKDIVRIGRLNPKRGVAFAGMKDKRGVTSQFCSVYRVEKEQLLALNAHRAGAGGGNSIKGGHNIIRLGNFSYSSEEVKLGSLAGNRFDIVLRNVDVGEDADNFVQMSAIVKQRLEKAARALQQVGFINYFGMQRFGKSNDTHEVGMAILKGDYESALDIIMREKDTDELPRVVEARKKWANRFEGIDVKTNEDAARDAEMKCARSILNDFGRFLGVEKSVVGSLSRKPRDYKRAYTSIAKNMRSMYLHAYQSYLWNMVASHRIQTGGSTKAITGDVVLIEDKSLAQGGSGTSGLKGKAVKVLSEDDFKNEKYTIADVVLPLVGSKVCYPRGPSGDKFDELLKKDGISKADFAKIGLIDKEIALGGDYRKIICKPSDVSFEIMTYKEPLQPLIQTDLMKSMGTEITAAPISSSAKNSDCLASNEEVVTCDDNESTIFGMVIGFSLPPSSYATIALRELTKRPTSSEYQSKLELNRRHQPRLGHSSPAMALLMLVFVACMLSVHSFSPVTSTRYAFGVLSASKSPDNVLEGVTVMRCEKPTGRRKVMSRLLGGCVAGFLSGNLANNAPLANAEVAKVEISTSSQLTQPPSIVSPKLENPGDVKNCSDFSSYKEAKAWFDKYYDLYGDVAQLDKNKNMIPCESLPGAPSTKKAQ</sequence>
<dbReference type="InterPro" id="IPR042214">
    <property type="entry name" value="TruD_catalytic"/>
</dbReference>
<feature type="domain" description="TRUD" evidence="4">
    <location>
        <begin position="421"/>
        <end position="669"/>
    </location>
</feature>
<dbReference type="InterPro" id="IPR001656">
    <property type="entry name" value="PsdUridine_synth_TruD"/>
</dbReference>
<dbReference type="GO" id="GO:0009982">
    <property type="term" value="F:pseudouridine synthase activity"/>
    <property type="evidence" value="ECO:0007669"/>
    <property type="project" value="UniProtKB-ARBA"/>
</dbReference>
<evidence type="ECO:0000313" key="5">
    <source>
        <dbReference type="EMBL" id="KAL3779921.1"/>
    </source>
</evidence>
<evidence type="ECO:0000256" key="1">
    <source>
        <dbReference type="ARBA" id="ARBA00007953"/>
    </source>
</evidence>
<comment type="caution">
    <text evidence="5">The sequence shown here is derived from an EMBL/GenBank/DDBJ whole genome shotgun (WGS) entry which is preliminary data.</text>
</comment>
<dbReference type="Proteomes" id="UP001516023">
    <property type="component" value="Unassembled WGS sequence"/>
</dbReference>
<dbReference type="SUPFAM" id="SSF55120">
    <property type="entry name" value="Pseudouridine synthase"/>
    <property type="match status" value="1"/>
</dbReference>
<organism evidence="5 6">
    <name type="scientific">Cyclotella cryptica</name>
    <dbReference type="NCBI Taxonomy" id="29204"/>
    <lineage>
        <taxon>Eukaryota</taxon>
        <taxon>Sar</taxon>
        <taxon>Stramenopiles</taxon>
        <taxon>Ochrophyta</taxon>
        <taxon>Bacillariophyta</taxon>
        <taxon>Coscinodiscophyceae</taxon>
        <taxon>Thalassiosirophycidae</taxon>
        <taxon>Stephanodiscales</taxon>
        <taxon>Stephanodiscaceae</taxon>
        <taxon>Cyclotella</taxon>
    </lineage>
</organism>
<feature type="compositionally biased region" description="Basic and acidic residues" evidence="3">
    <location>
        <begin position="114"/>
        <end position="123"/>
    </location>
</feature>
<feature type="compositionally biased region" description="Polar residues" evidence="3">
    <location>
        <begin position="131"/>
        <end position="141"/>
    </location>
</feature>
<dbReference type="InterPro" id="IPR020103">
    <property type="entry name" value="PsdUridine_synth_cat_dom_sf"/>
</dbReference>
<feature type="region of interest" description="Disordered" evidence="3">
    <location>
        <begin position="98"/>
        <end position="144"/>
    </location>
</feature>
<gene>
    <name evidence="5" type="ORF">HJC23_005418</name>
</gene>
<dbReference type="InterPro" id="IPR011760">
    <property type="entry name" value="PsdUridine_synth_TruD_insert"/>
</dbReference>
<comment type="similarity">
    <text evidence="1">Belongs to the pseudouridine synthase TruD family.</text>
</comment>
<dbReference type="PROSITE" id="PS50984">
    <property type="entry name" value="TRUD"/>
    <property type="match status" value="1"/>
</dbReference>
<evidence type="ECO:0000256" key="3">
    <source>
        <dbReference type="SAM" id="MobiDB-lite"/>
    </source>
</evidence>
<reference evidence="5 6" key="1">
    <citation type="journal article" date="2020" name="G3 (Bethesda)">
        <title>Improved Reference Genome for Cyclotella cryptica CCMP332, a Model for Cell Wall Morphogenesis, Salinity Adaptation, and Lipid Production in Diatoms (Bacillariophyta).</title>
        <authorList>
            <person name="Roberts W.R."/>
            <person name="Downey K.M."/>
            <person name="Ruck E.C."/>
            <person name="Traller J.C."/>
            <person name="Alverson A.J."/>
        </authorList>
    </citation>
    <scope>NUCLEOTIDE SEQUENCE [LARGE SCALE GENOMIC DNA]</scope>
    <source>
        <strain evidence="5 6">CCMP332</strain>
    </source>
</reference>
<proteinExistence type="inferred from homology"/>
<dbReference type="EMBL" id="JABMIG020000369">
    <property type="protein sequence ID" value="KAL3779921.1"/>
    <property type="molecule type" value="Genomic_DNA"/>
</dbReference>
<feature type="compositionally biased region" description="Basic and acidic residues" evidence="3">
    <location>
        <begin position="265"/>
        <end position="275"/>
    </location>
</feature>
<dbReference type="CDD" id="cd02576">
    <property type="entry name" value="PseudoU_synth_ScPUS7"/>
    <property type="match status" value="1"/>
</dbReference>
<evidence type="ECO:0000313" key="6">
    <source>
        <dbReference type="Proteomes" id="UP001516023"/>
    </source>
</evidence>
<feature type="region of interest" description="Disordered" evidence="3">
    <location>
        <begin position="244"/>
        <end position="275"/>
    </location>
</feature>
<keyword evidence="6" id="KW-1185">Reference proteome</keyword>
<evidence type="ECO:0000259" key="4">
    <source>
        <dbReference type="PROSITE" id="PS50984"/>
    </source>
</evidence>
<name>A0ABD3NWS4_9STRA</name>
<keyword evidence="2" id="KW-0413">Isomerase</keyword>
<dbReference type="GO" id="GO:0001522">
    <property type="term" value="P:pseudouridine synthesis"/>
    <property type="evidence" value="ECO:0007669"/>
    <property type="project" value="UniProtKB-ARBA"/>
</dbReference>
<protein>
    <recommendedName>
        <fullName evidence="4">TRUD domain-containing protein</fullName>
    </recommendedName>
</protein>